<protein>
    <submittedName>
        <fullName evidence="1">Uncharacterized protein</fullName>
    </submittedName>
</protein>
<organism evidence="1">
    <name type="scientific">Aegilops tauschii</name>
    <name type="common">Tausch's goatgrass</name>
    <name type="synonym">Aegilops squarrosa</name>
    <dbReference type="NCBI Taxonomy" id="37682"/>
    <lineage>
        <taxon>Eukaryota</taxon>
        <taxon>Viridiplantae</taxon>
        <taxon>Streptophyta</taxon>
        <taxon>Embryophyta</taxon>
        <taxon>Tracheophyta</taxon>
        <taxon>Spermatophyta</taxon>
        <taxon>Magnoliopsida</taxon>
        <taxon>Liliopsida</taxon>
        <taxon>Poales</taxon>
        <taxon>Poaceae</taxon>
        <taxon>BOP clade</taxon>
        <taxon>Pooideae</taxon>
        <taxon>Triticodae</taxon>
        <taxon>Triticeae</taxon>
        <taxon>Triticinae</taxon>
        <taxon>Aegilops</taxon>
    </lineage>
</organism>
<dbReference type="EnsemblPlants" id="EMT05845">
    <property type="protein sequence ID" value="EMT05845"/>
    <property type="gene ID" value="F775_43697"/>
</dbReference>
<dbReference type="InterPro" id="IPR000626">
    <property type="entry name" value="Ubiquitin-like_dom"/>
</dbReference>
<dbReference type="InterPro" id="IPR029071">
    <property type="entry name" value="Ubiquitin-like_domsf"/>
</dbReference>
<accession>M8AW08</accession>
<dbReference type="SUPFAM" id="SSF54236">
    <property type="entry name" value="Ubiquitin-like"/>
    <property type="match status" value="1"/>
</dbReference>
<proteinExistence type="predicted"/>
<sequence length="86" mass="9578">MPQILVKRVTHTRKTFTVELEKGGDTTVDEVKSKIHDAPAEQRLIIAGKQRSDGQTLADCGVTFDVLWERDVSIAARAGRTSIREE</sequence>
<dbReference type="Gene3D" id="3.10.20.90">
    <property type="entry name" value="Phosphatidylinositol 3-kinase Catalytic Subunit, Chain A, domain 1"/>
    <property type="match status" value="1"/>
</dbReference>
<dbReference type="PROSITE" id="PS50053">
    <property type="entry name" value="UBIQUITIN_2"/>
    <property type="match status" value="1"/>
</dbReference>
<name>M8AW08_AEGTA</name>
<reference evidence="1" key="1">
    <citation type="submission" date="2015-06" db="UniProtKB">
        <authorList>
            <consortium name="EnsemblPlants"/>
        </authorList>
    </citation>
    <scope>IDENTIFICATION</scope>
</reference>
<dbReference type="AlphaFoldDB" id="M8AW08"/>
<dbReference type="Pfam" id="PF00240">
    <property type="entry name" value="ubiquitin"/>
    <property type="match status" value="1"/>
</dbReference>
<evidence type="ECO:0000313" key="1">
    <source>
        <dbReference type="EnsemblPlants" id="EMT05845"/>
    </source>
</evidence>